<evidence type="ECO:0000313" key="10">
    <source>
        <dbReference type="Proteomes" id="UP000050509"/>
    </source>
</evidence>
<dbReference type="PANTHER" id="PTHR43394">
    <property type="entry name" value="ATP-DEPENDENT PERMEASE MDL1, MITOCHONDRIAL"/>
    <property type="match status" value="1"/>
</dbReference>
<dbReference type="AlphaFoldDB" id="A0A0P9FDK7"/>
<dbReference type="InterPro" id="IPR027417">
    <property type="entry name" value="P-loop_NTPase"/>
</dbReference>
<keyword evidence="2 7" id="KW-0812">Transmembrane</keyword>
<accession>A0A0P9FDK7</accession>
<protein>
    <recommendedName>
        <fullName evidence="8">ABC transmembrane type-1 domain-containing protein</fullName>
    </recommendedName>
</protein>
<dbReference type="Pfam" id="PF00005">
    <property type="entry name" value="ABC_tran"/>
    <property type="match status" value="1"/>
</dbReference>
<feature type="transmembrane region" description="Helical" evidence="7">
    <location>
        <begin position="167"/>
        <end position="190"/>
    </location>
</feature>
<comment type="caution">
    <text evidence="9">The sequence shown here is derived from an EMBL/GenBank/DDBJ whole genome shotgun (WGS) entry which is preliminary data.</text>
</comment>
<keyword evidence="4" id="KW-0067">ATP-binding</keyword>
<sequence>MAARSGAGLAAIRRTLALIWAAAPALTASAAALTLVQAALPVALISLSRPLVDSLAAVVAAGTDGPAMARCLWLAGTMGALLFASELLNSAGAWLRAAQAERVEDAIRALVHEKSLSVDLAFYESSDYYDQLHRAREEAAARPLELLEHLSTLLQNGLTLAGLGAMLLSYGAALPAILAISALPTFAVVLRNSRQYHAWWARTTADRRWANYYDVMLTSGESAAELRLFGIGPTFRRAYGSIRQRLVRERMRLLRGQSLAQASTSAGTLIIAGAALLWMLGRAARGEATLGDLVLFYQIFDRGQTLVRSLLSNLGQIYANSLFVSNLFAFLDLQPQVVDPAAPLPASLRRGIEFRNVSFCYPGSERVALDGFSMSVPAGRVVAIVGANGAGKSTLVKLLCRFYDPAAGTIEFDGVDVRALAQHKLRQLITVLFQSPLEYHATAGENIGISAASAAPRAADIETAARGAGAHDFIARLPEAYD</sequence>
<feature type="non-terminal residue" evidence="9">
    <location>
        <position position="482"/>
    </location>
</feature>
<reference evidence="9 10" key="1">
    <citation type="submission" date="2015-09" db="EMBL/GenBank/DDBJ databases">
        <title>Draft genome sequence of Kouleothrix aurantiaca JCM 19913.</title>
        <authorList>
            <person name="Hemp J."/>
        </authorList>
    </citation>
    <scope>NUCLEOTIDE SEQUENCE [LARGE SCALE GENOMIC DNA]</scope>
    <source>
        <strain evidence="9 10">COM-B</strain>
    </source>
</reference>
<keyword evidence="5 7" id="KW-1133">Transmembrane helix</keyword>
<dbReference type="EMBL" id="LJCR01001136">
    <property type="protein sequence ID" value="KPV50961.1"/>
    <property type="molecule type" value="Genomic_DNA"/>
</dbReference>
<evidence type="ECO:0000256" key="6">
    <source>
        <dbReference type="ARBA" id="ARBA00023136"/>
    </source>
</evidence>
<keyword evidence="10" id="KW-1185">Reference proteome</keyword>
<dbReference type="SUPFAM" id="SSF52540">
    <property type="entry name" value="P-loop containing nucleoside triphosphate hydrolases"/>
    <property type="match status" value="1"/>
</dbReference>
<dbReference type="InterPro" id="IPR011527">
    <property type="entry name" value="ABC1_TM_dom"/>
</dbReference>
<dbReference type="InterPro" id="IPR003439">
    <property type="entry name" value="ABC_transporter-like_ATP-bd"/>
</dbReference>
<keyword evidence="3" id="KW-0547">Nucleotide-binding</keyword>
<dbReference type="GO" id="GO:0016887">
    <property type="term" value="F:ATP hydrolysis activity"/>
    <property type="evidence" value="ECO:0007669"/>
    <property type="project" value="InterPro"/>
</dbReference>
<comment type="subcellular location">
    <subcellularLocation>
        <location evidence="1">Cell membrane</location>
        <topology evidence="1">Multi-pass membrane protein</topology>
    </subcellularLocation>
</comment>
<evidence type="ECO:0000256" key="1">
    <source>
        <dbReference type="ARBA" id="ARBA00004651"/>
    </source>
</evidence>
<dbReference type="GO" id="GO:0005886">
    <property type="term" value="C:plasma membrane"/>
    <property type="evidence" value="ECO:0007669"/>
    <property type="project" value="UniProtKB-SubCell"/>
</dbReference>
<dbReference type="InterPro" id="IPR036640">
    <property type="entry name" value="ABC1_TM_sf"/>
</dbReference>
<evidence type="ECO:0000256" key="4">
    <source>
        <dbReference type="ARBA" id="ARBA00022840"/>
    </source>
</evidence>
<evidence type="ECO:0000256" key="5">
    <source>
        <dbReference type="ARBA" id="ARBA00022989"/>
    </source>
</evidence>
<feature type="transmembrane region" description="Helical" evidence="7">
    <location>
        <begin position="258"/>
        <end position="280"/>
    </location>
</feature>
<evidence type="ECO:0000256" key="2">
    <source>
        <dbReference type="ARBA" id="ARBA00022692"/>
    </source>
</evidence>
<dbReference type="SUPFAM" id="SSF90123">
    <property type="entry name" value="ABC transporter transmembrane region"/>
    <property type="match status" value="1"/>
</dbReference>
<evidence type="ECO:0000313" key="9">
    <source>
        <dbReference type="EMBL" id="KPV50961.1"/>
    </source>
</evidence>
<dbReference type="InterPro" id="IPR039421">
    <property type="entry name" value="Type_1_exporter"/>
</dbReference>
<dbReference type="PROSITE" id="PS50929">
    <property type="entry name" value="ABC_TM1F"/>
    <property type="match status" value="1"/>
</dbReference>
<proteinExistence type="predicted"/>
<dbReference type="Proteomes" id="UP000050509">
    <property type="component" value="Unassembled WGS sequence"/>
</dbReference>
<dbReference type="GO" id="GO:0015421">
    <property type="term" value="F:ABC-type oligopeptide transporter activity"/>
    <property type="evidence" value="ECO:0007669"/>
    <property type="project" value="TreeGrafter"/>
</dbReference>
<evidence type="ECO:0000256" key="3">
    <source>
        <dbReference type="ARBA" id="ARBA00022741"/>
    </source>
</evidence>
<evidence type="ECO:0000256" key="7">
    <source>
        <dbReference type="SAM" id="Phobius"/>
    </source>
</evidence>
<keyword evidence="6 7" id="KW-0472">Membrane</keyword>
<dbReference type="InterPro" id="IPR003593">
    <property type="entry name" value="AAA+_ATPase"/>
</dbReference>
<gene>
    <name evidence="9" type="ORF">SE17_23930</name>
</gene>
<feature type="domain" description="ABC transmembrane type-1" evidence="8">
    <location>
        <begin position="30"/>
        <end position="319"/>
    </location>
</feature>
<dbReference type="PANTHER" id="PTHR43394:SF1">
    <property type="entry name" value="ATP-BINDING CASSETTE SUB-FAMILY B MEMBER 10, MITOCHONDRIAL"/>
    <property type="match status" value="1"/>
</dbReference>
<organism evidence="9 10">
    <name type="scientific">Kouleothrix aurantiaca</name>
    <dbReference type="NCBI Taxonomy" id="186479"/>
    <lineage>
        <taxon>Bacteria</taxon>
        <taxon>Bacillati</taxon>
        <taxon>Chloroflexota</taxon>
        <taxon>Chloroflexia</taxon>
        <taxon>Chloroflexales</taxon>
        <taxon>Roseiflexineae</taxon>
        <taxon>Roseiflexaceae</taxon>
        <taxon>Kouleothrix</taxon>
    </lineage>
</organism>
<dbReference type="Gene3D" id="1.20.1560.10">
    <property type="entry name" value="ABC transporter type 1, transmembrane domain"/>
    <property type="match status" value="1"/>
</dbReference>
<evidence type="ECO:0000259" key="8">
    <source>
        <dbReference type="PROSITE" id="PS50929"/>
    </source>
</evidence>
<dbReference type="Gene3D" id="3.40.50.300">
    <property type="entry name" value="P-loop containing nucleotide triphosphate hydrolases"/>
    <property type="match status" value="1"/>
</dbReference>
<dbReference type="GO" id="GO:0005524">
    <property type="term" value="F:ATP binding"/>
    <property type="evidence" value="ECO:0007669"/>
    <property type="project" value="UniProtKB-KW"/>
</dbReference>
<name>A0A0P9FDK7_9CHLR</name>
<dbReference type="SMART" id="SM00382">
    <property type="entry name" value="AAA"/>
    <property type="match status" value="1"/>
</dbReference>